<name>A0ABU2GYR0_9ACTN</name>
<dbReference type="RefSeq" id="WP_310952352.1">
    <property type="nucleotide sequence ID" value="NZ_JAVLUS010000028.1"/>
</dbReference>
<comment type="caution">
    <text evidence="8">The sequence shown here is derived from an EMBL/GenBank/DDBJ whole genome shotgun (WGS) entry which is preliminary data.</text>
</comment>
<proteinExistence type="predicted"/>
<evidence type="ECO:0000256" key="5">
    <source>
        <dbReference type="ARBA" id="ARBA00022989"/>
    </source>
</evidence>
<dbReference type="Pfam" id="PF05977">
    <property type="entry name" value="MFS_3"/>
    <property type="match status" value="1"/>
</dbReference>
<evidence type="ECO:0000256" key="1">
    <source>
        <dbReference type="ARBA" id="ARBA00004651"/>
    </source>
</evidence>
<feature type="transmembrane region" description="Helical" evidence="7">
    <location>
        <begin position="42"/>
        <end position="62"/>
    </location>
</feature>
<evidence type="ECO:0000313" key="9">
    <source>
        <dbReference type="Proteomes" id="UP001265083"/>
    </source>
</evidence>
<dbReference type="InterPro" id="IPR036259">
    <property type="entry name" value="MFS_trans_sf"/>
</dbReference>
<feature type="transmembrane region" description="Helical" evidence="7">
    <location>
        <begin position="130"/>
        <end position="155"/>
    </location>
</feature>
<keyword evidence="4 7" id="KW-0812">Transmembrane</keyword>
<sequence length="427" mass="43075">MTITRPSVKGVDAPHAAHLVAPRSSLQLIFDRRFGLVFWGKAYITFGMWAQSIVIVILTYQLTGSATWAGVVTAAQLSPQLIFSPLSGRLSDTYGPVSQIFAGGLLLGMSSIGLATHLRMADTEAGSGQAMPLVATALVSGIGLAMTAPSLQAIVPKIVTRAELPNAVSLNFIPTALARSGGPALGAVFVTTVGPEIGLLVVGIGQIICSALFLTVRVPGDDGPVGDRKVSSALRHIWHDKVLFAMLAGVAAIGAASEPAMTLAPAMASAVGRDAGSGGFVAAAFGVGGFVGVVAHRFLIRVMSAAAEGCLVLVVIGATMGVAGTVTSMPVLLGLLVLAGACMVAGITAFSIAVQQRCPAEMVGRVMALWVIAFAGSRPFAGLAQGAIADHVSLMVAMLATAAVTLAAAVAVIGTVRRGAATGALCS</sequence>
<evidence type="ECO:0000256" key="4">
    <source>
        <dbReference type="ARBA" id="ARBA00022692"/>
    </source>
</evidence>
<keyword evidence="3" id="KW-1003">Cell membrane</keyword>
<evidence type="ECO:0000256" key="2">
    <source>
        <dbReference type="ARBA" id="ARBA00022448"/>
    </source>
</evidence>
<evidence type="ECO:0000256" key="7">
    <source>
        <dbReference type="SAM" id="Phobius"/>
    </source>
</evidence>
<dbReference type="PANTHER" id="PTHR23513:SF11">
    <property type="entry name" value="STAPHYLOFERRIN A TRANSPORTER"/>
    <property type="match status" value="1"/>
</dbReference>
<dbReference type="EMBL" id="JAVLUS010000028">
    <property type="protein sequence ID" value="MDS1116597.1"/>
    <property type="molecule type" value="Genomic_DNA"/>
</dbReference>
<feature type="transmembrane region" description="Helical" evidence="7">
    <location>
        <begin position="366"/>
        <end position="388"/>
    </location>
</feature>
<keyword evidence="6 7" id="KW-0472">Membrane</keyword>
<gene>
    <name evidence="8" type="ORF">RD149_22885</name>
</gene>
<feature type="transmembrane region" description="Helical" evidence="7">
    <location>
        <begin position="237"/>
        <end position="257"/>
    </location>
</feature>
<dbReference type="Gene3D" id="1.20.1250.20">
    <property type="entry name" value="MFS general substrate transporter like domains"/>
    <property type="match status" value="1"/>
</dbReference>
<feature type="transmembrane region" description="Helical" evidence="7">
    <location>
        <begin position="306"/>
        <end position="326"/>
    </location>
</feature>
<feature type="transmembrane region" description="Helical" evidence="7">
    <location>
        <begin position="100"/>
        <end position="118"/>
    </location>
</feature>
<feature type="transmembrane region" description="Helical" evidence="7">
    <location>
        <begin position="277"/>
        <end position="299"/>
    </location>
</feature>
<evidence type="ECO:0000256" key="3">
    <source>
        <dbReference type="ARBA" id="ARBA00022475"/>
    </source>
</evidence>
<comment type="subcellular location">
    <subcellularLocation>
        <location evidence="1">Cell membrane</location>
        <topology evidence="1">Multi-pass membrane protein</topology>
    </subcellularLocation>
</comment>
<dbReference type="PANTHER" id="PTHR23513">
    <property type="entry name" value="INTEGRAL MEMBRANE EFFLUX PROTEIN-RELATED"/>
    <property type="match status" value="1"/>
</dbReference>
<keyword evidence="2" id="KW-0813">Transport</keyword>
<keyword evidence="5 7" id="KW-1133">Transmembrane helix</keyword>
<protein>
    <submittedName>
        <fullName evidence="8">MFS transporter</fullName>
    </submittedName>
</protein>
<dbReference type="Proteomes" id="UP001265083">
    <property type="component" value="Unassembled WGS sequence"/>
</dbReference>
<evidence type="ECO:0000313" key="8">
    <source>
        <dbReference type="EMBL" id="MDS1116597.1"/>
    </source>
</evidence>
<keyword evidence="9" id="KW-1185">Reference proteome</keyword>
<accession>A0ABU2GYR0</accession>
<reference evidence="8 9" key="1">
    <citation type="submission" date="2023-08" db="EMBL/GenBank/DDBJ databases">
        <title>Bioegradation of LLDPE and BLDPE plastic by marine bacteria from coast plastic debris.</title>
        <authorList>
            <person name="Rong Z."/>
        </authorList>
    </citation>
    <scope>NUCLEOTIDE SEQUENCE [LARGE SCALE GENOMIC DNA]</scope>
    <source>
        <strain evidence="8 9">Z-2</strain>
    </source>
</reference>
<dbReference type="CDD" id="cd06173">
    <property type="entry name" value="MFS_MefA_like"/>
    <property type="match status" value="1"/>
</dbReference>
<dbReference type="SUPFAM" id="SSF103473">
    <property type="entry name" value="MFS general substrate transporter"/>
    <property type="match status" value="1"/>
</dbReference>
<dbReference type="InterPro" id="IPR010290">
    <property type="entry name" value="TM_effector"/>
</dbReference>
<evidence type="ECO:0000256" key="6">
    <source>
        <dbReference type="ARBA" id="ARBA00023136"/>
    </source>
</evidence>
<organism evidence="8 9">
    <name type="scientific">Gordonia westfalica</name>
    <dbReference type="NCBI Taxonomy" id="158898"/>
    <lineage>
        <taxon>Bacteria</taxon>
        <taxon>Bacillati</taxon>
        <taxon>Actinomycetota</taxon>
        <taxon>Actinomycetes</taxon>
        <taxon>Mycobacteriales</taxon>
        <taxon>Gordoniaceae</taxon>
        <taxon>Gordonia</taxon>
    </lineage>
</organism>
<feature type="transmembrane region" description="Helical" evidence="7">
    <location>
        <begin position="332"/>
        <end position="354"/>
    </location>
</feature>
<feature type="transmembrane region" description="Helical" evidence="7">
    <location>
        <begin position="394"/>
        <end position="416"/>
    </location>
</feature>
<feature type="transmembrane region" description="Helical" evidence="7">
    <location>
        <begin position="197"/>
        <end position="216"/>
    </location>
</feature>